<evidence type="ECO:0000313" key="1">
    <source>
        <dbReference type="EMBL" id="GMS80443.1"/>
    </source>
</evidence>
<accession>A0AAV5SIF3</accession>
<comment type="caution">
    <text evidence="1">The sequence shown here is derived from an EMBL/GenBank/DDBJ whole genome shotgun (WGS) entry which is preliminary data.</text>
</comment>
<dbReference type="EMBL" id="BTSX01000001">
    <property type="protein sequence ID" value="GMS80443.1"/>
    <property type="molecule type" value="Genomic_DNA"/>
</dbReference>
<keyword evidence="2" id="KW-1185">Reference proteome</keyword>
<gene>
    <name evidence="1" type="ORF">PENTCL1PPCAC_2618</name>
</gene>
<name>A0AAV5SIF3_9BILA</name>
<dbReference type="AlphaFoldDB" id="A0AAV5SIF3"/>
<sequence length="142" mass="16827">KEQRIQDYNCRDDNINLRIDDKSPAQKYAKSNVAFLGSQLSFYNIKSKKRFLYALAHYYSPHGKDNMLGAFYPISRNARFICWFTGVCHNGRPDNRENRHFQIYTPEYRLVKTVMEAPVQRAGKNNVSYYEVVMLQENDTQW</sequence>
<evidence type="ECO:0000313" key="2">
    <source>
        <dbReference type="Proteomes" id="UP001432027"/>
    </source>
</evidence>
<feature type="non-terminal residue" evidence="1">
    <location>
        <position position="1"/>
    </location>
</feature>
<protein>
    <submittedName>
        <fullName evidence="1">Uncharacterized protein</fullName>
    </submittedName>
</protein>
<proteinExistence type="predicted"/>
<organism evidence="1 2">
    <name type="scientific">Pristionchus entomophagus</name>
    <dbReference type="NCBI Taxonomy" id="358040"/>
    <lineage>
        <taxon>Eukaryota</taxon>
        <taxon>Metazoa</taxon>
        <taxon>Ecdysozoa</taxon>
        <taxon>Nematoda</taxon>
        <taxon>Chromadorea</taxon>
        <taxon>Rhabditida</taxon>
        <taxon>Rhabditina</taxon>
        <taxon>Diplogasteromorpha</taxon>
        <taxon>Diplogasteroidea</taxon>
        <taxon>Neodiplogasteridae</taxon>
        <taxon>Pristionchus</taxon>
    </lineage>
</organism>
<reference evidence="1" key="1">
    <citation type="submission" date="2023-10" db="EMBL/GenBank/DDBJ databases">
        <title>Genome assembly of Pristionchus species.</title>
        <authorList>
            <person name="Yoshida K."/>
            <person name="Sommer R.J."/>
        </authorList>
    </citation>
    <scope>NUCLEOTIDE SEQUENCE</scope>
    <source>
        <strain evidence="1">RS0144</strain>
    </source>
</reference>
<dbReference type="Proteomes" id="UP001432027">
    <property type="component" value="Unassembled WGS sequence"/>
</dbReference>